<dbReference type="InterPro" id="IPR008271">
    <property type="entry name" value="Ser/Thr_kinase_AS"/>
</dbReference>
<evidence type="ECO:0000256" key="12">
    <source>
        <dbReference type="SAM" id="MobiDB-lite"/>
    </source>
</evidence>
<evidence type="ECO:0000256" key="3">
    <source>
        <dbReference type="ARBA" id="ARBA00022527"/>
    </source>
</evidence>
<organism evidence="14 15">
    <name type="scientific">Clupea harengus</name>
    <name type="common">Atlantic herring</name>
    <dbReference type="NCBI Taxonomy" id="7950"/>
    <lineage>
        <taxon>Eukaryota</taxon>
        <taxon>Metazoa</taxon>
        <taxon>Chordata</taxon>
        <taxon>Craniata</taxon>
        <taxon>Vertebrata</taxon>
        <taxon>Euteleostomi</taxon>
        <taxon>Actinopterygii</taxon>
        <taxon>Neopterygii</taxon>
        <taxon>Teleostei</taxon>
        <taxon>Clupei</taxon>
        <taxon>Clupeiformes</taxon>
        <taxon>Clupeoidei</taxon>
        <taxon>Clupeidae</taxon>
        <taxon>Clupea</taxon>
    </lineage>
</organism>
<dbReference type="InterPro" id="IPR051138">
    <property type="entry name" value="PIM_Ser/Thr_kinase"/>
</dbReference>
<dbReference type="InterPro" id="IPR000719">
    <property type="entry name" value="Prot_kinase_dom"/>
</dbReference>
<evidence type="ECO:0000256" key="8">
    <source>
        <dbReference type="ARBA" id="ARBA00047899"/>
    </source>
</evidence>
<evidence type="ECO:0000256" key="9">
    <source>
        <dbReference type="ARBA" id="ARBA00048679"/>
    </source>
</evidence>
<name>A0A6P8ER86_CLUHA</name>
<dbReference type="InterPro" id="IPR011009">
    <property type="entry name" value="Kinase-like_dom_sf"/>
</dbReference>
<evidence type="ECO:0000256" key="6">
    <source>
        <dbReference type="ARBA" id="ARBA00022777"/>
    </source>
</evidence>
<dbReference type="InterPro" id="IPR017441">
    <property type="entry name" value="Protein_kinase_ATP_BS"/>
</dbReference>
<dbReference type="Gene3D" id="3.30.200.20">
    <property type="entry name" value="Phosphorylase Kinase, domain 1"/>
    <property type="match status" value="1"/>
</dbReference>
<evidence type="ECO:0000313" key="15">
    <source>
        <dbReference type="RefSeq" id="XP_031414580.1"/>
    </source>
</evidence>
<feature type="region of interest" description="Disordered" evidence="12">
    <location>
        <begin position="146"/>
        <end position="169"/>
    </location>
</feature>
<keyword evidence="6" id="KW-0418">Kinase</keyword>
<feature type="compositionally biased region" description="Basic residues" evidence="12">
    <location>
        <begin position="66"/>
        <end position="82"/>
    </location>
</feature>
<feature type="compositionally biased region" description="Basic residues" evidence="12">
    <location>
        <begin position="44"/>
        <end position="54"/>
    </location>
</feature>
<comment type="similarity">
    <text evidence="1">Belongs to the protein kinase superfamily. CAMK Ser/Thr protein kinase family. PIM subfamily.</text>
</comment>
<keyword evidence="3 11" id="KW-0723">Serine/threonine-protein kinase</keyword>
<comment type="catalytic activity">
    <reaction evidence="9">
        <text>L-seryl-[protein] + ATP = O-phospho-L-seryl-[protein] + ADP + H(+)</text>
        <dbReference type="Rhea" id="RHEA:17989"/>
        <dbReference type="Rhea" id="RHEA-COMP:9863"/>
        <dbReference type="Rhea" id="RHEA-COMP:11604"/>
        <dbReference type="ChEBI" id="CHEBI:15378"/>
        <dbReference type="ChEBI" id="CHEBI:29999"/>
        <dbReference type="ChEBI" id="CHEBI:30616"/>
        <dbReference type="ChEBI" id="CHEBI:83421"/>
        <dbReference type="ChEBI" id="CHEBI:456216"/>
        <dbReference type="EC" id="2.7.11.1"/>
    </reaction>
</comment>
<evidence type="ECO:0000259" key="13">
    <source>
        <dbReference type="PROSITE" id="PS50011"/>
    </source>
</evidence>
<keyword evidence="14" id="KW-1185">Reference proteome</keyword>
<dbReference type="KEGG" id="char:105893360"/>
<dbReference type="PANTHER" id="PTHR22984:SF24">
    <property type="entry name" value="SERINE_THREONINE-PROTEIN KINASE"/>
    <property type="match status" value="1"/>
</dbReference>
<dbReference type="SUPFAM" id="SSF56112">
    <property type="entry name" value="Protein kinase-like (PK-like)"/>
    <property type="match status" value="1"/>
</dbReference>
<evidence type="ECO:0000256" key="7">
    <source>
        <dbReference type="ARBA" id="ARBA00022840"/>
    </source>
</evidence>
<dbReference type="GO" id="GO:0043066">
    <property type="term" value="P:negative regulation of apoptotic process"/>
    <property type="evidence" value="ECO:0007669"/>
    <property type="project" value="TreeGrafter"/>
</dbReference>
<evidence type="ECO:0000313" key="14">
    <source>
        <dbReference type="Proteomes" id="UP000515152"/>
    </source>
</evidence>
<dbReference type="Gene3D" id="1.10.510.10">
    <property type="entry name" value="Transferase(Phosphotransferase) domain 1"/>
    <property type="match status" value="1"/>
</dbReference>
<gene>
    <name evidence="15" type="primary">LOC105893360</name>
</gene>
<evidence type="ECO:0000256" key="10">
    <source>
        <dbReference type="PROSITE-ProRule" id="PRU10141"/>
    </source>
</evidence>
<keyword evidence="7 10" id="KW-0067">ATP-binding</keyword>
<evidence type="ECO:0000256" key="11">
    <source>
        <dbReference type="RuleBase" id="RU000304"/>
    </source>
</evidence>
<reference evidence="15" key="1">
    <citation type="submission" date="2025-08" db="UniProtKB">
        <authorList>
            <consortium name="RefSeq"/>
        </authorList>
    </citation>
    <scope>IDENTIFICATION</scope>
</reference>
<feature type="binding site" evidence="10">
    <location>
        <position position="217"/>
    </location>
    <ligand>
        <name>ATP</name>
        <dbReference type="ChEBI" id="CHEBI:30616"/>
    </ligand>
</feature>
<dbReference type="AlphaFoldDB" id="A0A6P8ER86"/>
<dbReference type="Pfam" id="PF00069">
    <property type="entry name" value="Pkinase"/>
    <property type="match status" value="1"/>
</dbReference>
<proteinExistence type="inferred from homology"/>
<dbReference type="GO" id="GO:0007346">
    <property type="term" value="P:regulation of mitotic cell cycle"/>
    <property type="evidence" value="ECO:0007669"/>
    <property type="project" value="TreeGrafter"/>
</dbReference>
<feature type="compositionally biased region" description="Basic and acidic residues" evidence="12">
    <location>
        <begin position="160"/>
        <end position="169"/>
    </location>
</feature>
<comment type="catalytic activity">
    <reaction evidence="8">
        <text>L-threonyl-[protein] + ATP = O-phospho-L-threonyl-[protein] + ADP + H(+)</text>
        <dbReference type="Rhea" id="RHEA:46608"/>
        <dbReference type="Rhea" id="RHEA-COMP:11060"/>
        <dbReference type="Rhea" id="RHEA-COMP:11605"/>
        <dbReference type="ChEBI" id="CHEBI:15378"/>
        <dbReference type="ChEBI" id="CHEBI:30013"/>
        <dbReference type="ChEBI" id="CHEBI:30616"/>
        <dbReference type="ChEBI" id="CHEBI:61977"/>
        <dbReference type="ChEBI" id="CHEBI:456216"/>
        <dbReference type="EC" id="2.7.11.1"/>
    </reaction>
</comment>
<dbReference type="GO" id="GO:0004674">
    <property type="term" value="F:protein serine/threonine kinase activity"/>
    <property type="evidence" value="ECO:0007669"/>
    <property type="project" value="UniProtKB-KW"/>
</dbReference>
<dbReference type="EC" id="2.7.11.1" evidence="2"/>
<evidence type="ECO:0000256" key="4">
    <source>
        <dbReference type="ARBA" id="ARBA00022679"/>
    </source>
</evidence>
<keyword evidence="4" id="KW-0808">Transferase</keyword>
<evidence type="ECO:0000256" key="5">
    <source>
        <dbReference type="ARBA" id="ARBA00022741"/>
    </source>
</evidence>
<dbReference type="RefSeq" id="XP_031414580.1">
    <property type="nucleotide sequence ID" value="XM_031558720.2"/>
</dbReference>
<dbReference type="PROSITE" id="PS50011">
    <property type="entry name" value="PROTEIN_KINASE_DOM"/>
    <property type="match status" value="1"/>
</dbReference>
<dbReference type="GO" id="GO:0005524">
    <property type="term" value="F:ATP binding"/>
    <property type="evidence" value="ECO:0007669"/>
    <property type="project" value="UniProtKB-UniRule"/>
</dbReference>
<accession>A0A6P8ER86</accession>
<sequence length="445" mass="51104">MWAVPKWLHEAVLRTVYRRENASMSPSKEAAPSCPVSAWSAKKTSARKRQHRVSVKAVREHSDYRQKKKKKKKRRKKKKRQEKRLAKSCCSHSSAGREGDEAKVNDSYQLERHCRLAFGPALGTRSMAHWRATKGIVNWAENHNMRHQPYNRSPSKASAKHPEPKPKLILKDVGPKELTETGRFETLYSMGELIGHGGYGSVYAGHRKSDNLPVALKMVDMNRIKMWAKMSEFEEPIPLEIALLRQVCRSHPCQGIAQLLDYMELQESYVMVLERPEPCQDLFTYMQEGQGYLEEAMAKHMLQQLVRVLLHCHSRGVVHRDLKPENILVETATQRLKLLDFGSASVIKEGHYTDVAGTPEYFPPETVLRGEYFAVPATVWSLGILLFQMVWGDVPFYDEAAIVKGILYFPRGISRECRHLIRQCLTVSPKDRPTLEQILLHPWML</sequence>
<feature type="domain" description="Protein kinase" evidence="13">
    <location>
        <begin position="188"/>
        <end position="444"/>
    </location>
</feature>
<dbReference type="GO" id="GO:0005737">
    <property type="term" value="C:cytoplasm"/>
    <property type="evidence" value="ECO:0007669"/>
    <property type="project" value="TreeGrafter"/>
</dbReference>
<dbReference type="PROSITE" id="PS00108">
    <property type="entry name" value="PROTEIN_KINASE_ST"/>
    <property type="match status" value="1"/>
</dbReference>
<dbReference type="OrthoDB" id="9984829at2759"/>
<dbReference type="SMART" id="SM00220">
    <property type="entry name" value="S_TKc"/>
    <property type="match status" value="1"/>
</dbReference>
<evidence type="ECO:0000256" key="2">
    <source>
        <dbReference type="ARBA" id="ARBA00012513"/>
    </source>
</evidence>
<keyword evidence="5 10" id="KW-0547">Nucleotide-binding</keyword>
<dbReference type="GeneID" id="105893360"/>
<protein>
    <recommendedName>
        <fullName evidence="2">non-specific serine/threonine protein kinase</fullName>
        <ecNumber evidence="2">2.7.11.1</ecNumber>
    </recommendedName>
</protein>
<evidence type="ECO:0000256" key="1">
    <source>
        <dbReference type="ARBA" id="ARBA00005505"/>
    </source>
</evidence>
<feature type="region of interest" description="Disordered" evidence="12">
    <location>
        <begin position="21"/>
        <end position="102"/>
    </location>
</feature>
<dbReference type="PANTHER" id="PTHR22984">
    <property type="entry name" value="SERINE/THREONINE-PROTEIN KINASE PIM"/>
    <property type="match status" value="1"/>
</dbReference>
<dbReference type="Proteomes" id="UP000515152">
    <property type="component" value="Chromosome 21"/>
</dbReference>
<dbReference type="PROSITE" id="PS00107">
    <property type="entry name" value="PROTEIN_KINASE_ATP"/>
    <property type="match status" value="1"/>
</dbReference>